<dbReference type="EMBL" id="AUPL01005762">
    <property type="protein sequence ID" value="ESL06562.1"/>
    <property type="molecule type" value="Genomic_DNA"/>
</dbReference>
<comment type="caution">
    <text evidence="2">The sequence shown here is derived from an EMBL/GenBank/DDBJ whole genome shotgun (WGS) entry which is preliminary data.</text>
</comment>
<accession>A0A061IZY4</accession>
<evidence type="ECO:0000256" key="1">
    <source>
        <dbReference type="SAM" id="Phobius"/>
    </source>
</evidence>
<feature type="transmembrane region" description="Helical" evidence="1">
    <location>
        <begin position="43"/>
        <end position="60"/>
    </location>
</feature>
<dbReference type="OrthoDB" id="252166at2759"/>
<organism evidence="2 3">
    <name type="scientific">Trypanosoma rangeli SC58</name>
    <dbReference type="NCBI Taxonomy" id="429131"/>
    <lineage>
        <taxon>Eukaryota</taxon>
        <taxon>Discoba</taxon>
        <taxon>Euglenozoa</taxon>
        <taxon>Kinetoplastea</taxon>
        <taxon>Metakinetoplastina</taxon>
        <taxon>Trypanosomatida</taxon>
        <taxon>Trypanosomatidae</taxon>
        <taxon>Trypanosoma</taxon>
        <taxon>Herpetosoma</taxon>
    </lineage>
</organism>
<reference evidence="2 3" key="1">
    <citation type="submission" date="2013-07" db="EMBL/GenBank/DDBJ databases">
        <authorList>
            <person name="Stoco P.H."/>
            <person name="Wagner G."/>
            <person name="Gerber A."/>
            <person name="Zaha A."/>
            <person name="Thompson C."/>
            <person name="Bartholomeu D.C."/>
            <person name="Luckemeyer D.D."/>
            <person name="Bahia D."/>
            <person name="Loreto E."/>
            <person name="Prestes E.B."/>
            <person name="Lima F.M."/>
            <person name="Rodrigues-Luiz G."/>
            <person name="Vallejo G.A."/>
            <person name="Filho J.F."/>
            <person name="Monteiro K.M."/>
            <person name="Tyler K.M."/>
            <person name="de Almeida L.G."/>
            <person name="Ortiz M.F."/>
            <person name="Siervo M.A."/>
            <person name="de Moraes M.H."/>
            <person name="Cunha O.L."/>
            <person name="Mendonca-Neto R."/>
            <person name="Silva R."/>
            <person name="Teixeira S.M."/>
            <person name="Murta S.M."/>
            <person name="Sincero T.C."/>
            <person name="Mendes T.A."/>
            <person name="Urmenyi T.P."/>
            <person name="Silva V.G."/>
            <person name="da Rocha W.D."/>
            <person name="Andersson B."/>
            <person name="Romanha A.J."/>
            <person name="Steindel M."/>
            <person name="de Vasconcelos A.T."/>
            <person name="Grisard E.C."/>
        </authorList>
    </citation>
    <scope>NUCLEOTIDE SEQUENCE [LARGE SCALE GENOMIC DNA]</scope>
    <source>
        <strain evidence="2 3">SC58</strain>
    </source>
</reference>
<dbReference type="VEuPathDB" id="TriTrypDB:TRSC58_05762"/>
<keyword evidence="3" id="KW-1185">Reference proteome</keyword>
<keyword evidence="1" id="KW-0472">Membrane</keyword>
<keyword evidence="1" id="KW-1133">Transmembrane helix</keyword>
<dbReference type="AlphaFoldDB" id="A0A061IZY4"/>
<protein>
    <submittedName>
        <fullName evidence="2">Uncharacterized protein</fullName>
    </submittedName>
</protein>
<proteinExistence type="predicted"/>
<evidence type="ECO:0000313" key="3">
    <source>
        <dbReference type="Proteomes" id="UP000031737"/>
    </source>
</evidence>
<dbReference type="Proteomes" id="UP000031737">
    <property type="component" value="Unassembled WGS sequence"/>
</dbReference>
<sequence length="94" mass="10562">MWGERWRTCTNAVWILWTVGGRLRTVYNGSKSEEERRKDKHATLVRLTAFAIALAMFVTVDKYGDPVEAVAGVTRGVRRLLRGSYRVSTTAMGG</sequence>
<gene>
    <name evidence="2" type="ORF">TRSC58_05762</name>
</gene>
<name>A0A061IZY4_TRYRA</name>
<keyword evidence="1" id="KW-0812">Transmembrane</keyword>
<evidence type="ECO:0000313" key="2">
    <source>
        <dbReference type="EMBL" id="ESL06562.1"/>
    </source>
</evidence>